<reference evidence="1 2" key="1">
    <citation type="journal article" date="2024" name="BMC Genomics">
        <title>De novo assembly and annotation of Popillia japonica's genome with initial clues to its potential as an invasive pest.</title>
        <authorList>
            <person name="Cucini C."/>
            <person name="Boschi S."/>
            <person name="Funari R."/>
            <person name="Cardaioli E."/>
            <person name="Iannotti N."/>
            <person name="Marturano G."/>
            <person name="Paoli F."/>
            <person name="Bruttini M."/>
            <person name="Carapelli A."/>
            <person name="Frati F."/>
            <person name="Nardi F."/>
        </authorList>
    </citation>
    <scope>NUCLEOTIDE SEQUENCE [LARGE SCALE GENOMIC DNA]</scope>
    <source>
        <strain evidence="1">DMR45628</strain>
    </source>
</reference>
<evidence type="ECO:0000313" key="1">
    <source>
        <dbReference type="EMBL" id="KAK9695982.1"/>
    </source>
</evidence>
<evidence type="ECO:0000313" key="2">
    <source>
        <dbReference type="Proteomes" id="UP001458880"/>
    </source>
</evidence>
<proteinExistence type="predicted"/>
<protein>
    <submittedName>
        <fullName evidence="1">Uncharacterized protein</fullName>
    </submittedName>
</protein>
<comment type="caution">
    <text evidence="1">The sequence shown here is derived from an EMBL/GenBank/DDBJ whole genome shotgun (WGS) entry which is preliminary data.</text>
</comment>
<keyword evidence="2" id="KW-1185">Reference proteome</keyword>
<dbReference type="AlphaFoldDB" id="A0AAW1J028"/>
<name>A0AAW1J028_POPJA</name>
<gene>
    <name evidence="1" type="ORF">QE152_g32201</name>
</gene>
<sequence>MPTLVMSPPQRNFISIPQDEATCVILQKTSSDYTPEMVVSLPSNPLFVISDPVFQRDWLLRSSAGLLRLPGFTSEEVRVPTGLVTTIFRRIAQVTRVHQRRVISPNPLFVSPDPISQRGWLPRSSTGLLRLPGFTSEEVFPNGAGYHDLPQDCSGYQGSPAKRLPGFTSEEVRVEFRVRIPLNVSVISPNPLFVISDPISQRGWLPRPSTGLLRLPGFTSEERYRPTPFSSALTLFPTGTGYHDLLQDCSEISPNPLFVSPHTVSQQGWLPRSSTGLLRLAGFTSALTLFPNKAGYHDLPQDCSVISESPLNVSVISSNPLFVICDPISQRGWLPRSSTGLLRLPGFTSEERYRPTPFSSALTLFPTGTGYHDLLSEISPNPLFVSPDPVSHRDWLPRSSTGLLRLTFQRYRPTPFSSALTLFPTGTGYHDLPQDCSGYQGSPAKSDVVFLDFGQRGLFFLAWGVGCELRLVLRLWLYKFFGYQTSSTGFLRLLGFTSEEARVELRVESENLLLTFQ</sequence>
<accession>A0AAW1J028</accession>
<dbReference type="Proteomes" id="UP001458880">
    <property type="component" value="Unassembled WGS sequence"/>
</dbReference>
<dbReference type="EMBL" id="JASPKY010000465">
    <property type="protein sequence ID" value="KAK9695982.1"/>
    <property type="molecule type" value="Genomic_DNA"/>
</dbReference>
<organism evidence="1 2">
    <name type="scientific">Popillia japonica</name>
    <name type="common">Japanese beetle</name>
    <dbReference type="NCBI Taxonomy" id="7064"/>
    <lineage>
        <taxon>Eukaryota</taxon>
        <taxon>Metazoa</taxon>
        <taxon>Ecdysozoa</taxon>
        <taxon>Arthropoda</taxon>
        <taxon>Hexapoda</taxon>
        <taxon>Insecta</taxon>
        <taxon>Pterygota</taxon>
        <taxon>Neoptera</taxon>
        <taxon>Endopterygota</taxon>
        <taxon>Coleoptera</taxon>
        <taxon>Polyphaga</taxon>
        <taxon>Scarabaeiformia</taxon>
        <taxon>Scarabaeidae</taxon>
        <taxon>Rutelinae</taxon>
        <taxon>Popillia</taxon>
    </lineage>
</organism>